<dbReference type="InterPro" id="IPR029068">
    <property type="entry name" value="Glyas_Bleomycin-R_OHBP_Dase"/>
</dbReference>
<dbReference type="SUPFAM" id="SSF54593">
    <property type="entry name" value="Glyoxalase/Bleomycin resistance protein/Dihydroxybiphenyl dioxygenase"/>
    <property type="match status" value="2"/>
</dbReference>
<gene>
    <name evidence="2" type="ORF">ACEZDB_05450</name>
</gene>
<dbReference type="RefSeq" id="WP_380549309.1">
    <property type="nucleotide sequence ID" value="NZ_JBHEZY010000002.1"/>
</dbReference>
<feature type="domain" description="VOC" evidence="1">
    <location>
        <begin position="145"/>
        <end position="265"/>
    </location>
</feature>
<protein>
    <submittedName>
        <fullName evidence="2">VOC family protein</fullName>
    </submittedName>
</protein>
<dbReference type="InterPro" id="IPR041581">
    <property type="entry name" value="Glyoxalase_6"/>
</dbReference>
<dbReference type="Gene3D" id="3.10.180.10">
    <property type="entry name" value="2,3-Dihydroxybiphenyl 1,2-Dioxygenase, domain 1"/>
    <property type="match status" value="2"/>
</dbReference>
<dbReference type="Proteomes" id="UP001592530">
    <property type="component" value="Unassembled WGS sequence"/>
</dbReference>
<dbReference type="InterPro" id="IPR052164">
    <property type="entry name" value="Anthracycline_SecMetBiosynth"/>
</dbReference>
<dbReference type="InterPro" id="IPR004360">
    <property type="entry name" value="Glyas_Fos-R_dOase_dom"/>
</dbReference>
<dbReference type="CDD" id="cd07247">
    <property type="entry name" value="SgaA_N_like"/>
    <property type="match status" value="1"/>
</dbReference>
<organism evidence="2 3">
    <name type="scientific">Streptacidiphilus alkalitolerans</name>
    <dbReference type="NCBI Taxonomy" id="3342712"/>
    <lineage>
        <taxon>Bacteria</taxon>
        <taxon>Bacillati</taxon>
        <taxon>Actinomycetota</taxon>
        <taxon>Actinomycetes</taxon>
        <taxon>Kitasatosporales</taxon>
        <taxon>Streptomycetaceae</taxon>
        <taxon>Streptacidiphilus</taxon>
    </lineage>
</organism>
<dbReference type="Pfam" id="PF00903">
    <property type="entry name" value="Glyoxalase"/>
    <property type="match status" value="1"/>
</dbReference>
<dbReference type="EMBL" id="JBHEZY010000002">
    <property type="protein sequence ID" value="MFC1430103.1"/>
    <property type="molecule type" value="Genomic_DNA"/>
</dbReference>
<proteinExistence type="predicted"/>
<sequence>MAAESDGMPYALGVPCVPGAPSWVSLLSRDPDASRRFYGELLGWEFQSVDEREGSYSYATVQGVSIAGVGAVPSGWRGAPTWTVFFGVADIDAAVRRTRERLGTVGIGPLDLSSGRVAVAVDPDNAVFGLWQGEPGPARTLRMSGAPSWMELSTDAFAAALFYGAVLDWAVQDRSALDVSWENERVVLRAAGRRIAALRTAEPTASALPERPVWRVFFSVGSADAAAGHASRLGGTLIAPIESTPYGRVARLRDPEGTQFSLISADG</sequence>
<evidence type="ECO:0000313" key="2">
    <source>
        <dbReference type="EMBL" id="MFC1430103.1"/>
    </source>
</evidence>
<dbReference type="PANTHER" id="PTHR33993:SF10">
    <property type="entry name" value="CONSERVED PROTEIN"/>
    <property type="match status" value="1"/>
</dbReference>
<dbReference type="PROSITE" id="PS51819">
    <property type="entry name" value="VOC"/>
    <property type="match status" value="2"/>
</dbReference>
<reference evidence="2 3" key="1">
    <citation type="submission" date="2024-09" db="EMBL/GenBank/DDBJ databases">
        <authorList>
            <person name="Lee S.D."/>
        </authorList>
    </citation>
    <scope>NUCLEOTIDE SEQUENCE [LARGE SCALE GENOMIC DNA]</scope>
    <source>
        <strain evidence="2 3">N1-3</strain>
    </source>
</reference>
<evidence type="ECO:0000313" key="3">
    <source>
        <dbReference type="Proteomes" id="UP001592530"/>
    </source>
</evidence>
<feature type="domain" description="VOC" evidence="1">
    <location>
        <begin position="20"/>
        <end position="133"/>
    </location>
</feature>
<accession>A0ABV6WVN5</accession>
<dbReference type="InterPro" id="IPR037523">
    <property type="entry name" value="VOC_core"/>
</dbReference>
<evidence type="ECO:0000259" key="1">
    <source>
        <dbReference type="PROSITE" id="PS51819"/>
    </source>
</evidence>
<dbReference type="Pfam" id="PF18029">
    <property type="entry name" value="Glyoxalase_6"/>
    <property type="match status" value="1"/>
</dbReference>
<dbReference type="PANTHER" id="PTHR33993">
    <property type="entry name" value="GLYOXALASE-RELATED"/>
    <property type="match status" value="1"/>
</dbReference>
<comment type="caution">
    <text evidence="2">The sequence shown here is derived from an EMBL/GenBank/DDBJ whole genome shotgun (WGS) entry which is preliminary data.</text>
</comment>
<name>A0ABV6WVN5_9ACTN</name>